<dbReference type="AlphaFoldDB" id="A0AAD7AU97"/>
<dbReference type="EMBL" id="JARIHO010000001">
    <property type="protein sequence ID" value="KAJ7367695.1"/>
    <property type="molecule type" value="Genomic_DNA"/>
</dbReference>
<organism evidence="1 2">
    <name type="scientific">Mycena albidolilacea</name>
    <dbReference type="NCBI Taxonomy" id="1033008"/>
    <lineage>
        <taxon>Eukaryota</taxon>
        <taxon>Fungi</taxon>
        <taxon>Dikarya</taxon>
        <taxon>Basidiomycota</taxon>
        <taxon>Agaricomycotina</taxon>
        <taxon>Agaricomycetes</taxon>
        <taxon>Agaricomycetidae</taxon>
        <taxon>Agaricales</taxon>
        <taxon>Marasmiineae</taxon>
        <taxon>Mycenaceae</taxon>
        <taxon>Mycena</taxon>
    </lineage>
</organism>
<comment type="caution">
    <text evidence="1">The sequence shown here is derived from an EMBL/GenBank/DDBJ whole genome shotgun (WGS) entry which is preliminary data.</text>
</comment>
<name>A0AAD7AU97_9AGAR</name>
<reference evidence="1" key="1">
    <citation type="submission" date="2023-03" db="EMBL/GenBank/DDBJ databases">
        <title>Massive genome expansion in bonnet fungi (Mycena s.s.) driven by repeated elements and novel gene families across ecological guilds.</title>
        <authorList>
            <consortium name="Lawrence Berkeley National Laboratory"/>
            <person name="Harder C.B."/>
            <person name="Miyauchi S."/>
            <person name="Viragh M."/>
            <person name="Kuo A."/>
            <person name="Thoen E."/>
            <person name="Andreopoulos B."/>
            <person name="Lu D."/>
            <person name="Skrede I."/>
            <person name="Drula E."/>
            <person name="Henrissat B."/>
            <person name="Morin E."/>
            <person name="Kohler A."/>
            <person name="Barry K."/>
            <person name="LaButti K."/>
            <person name="Morin E."/>
            <person name="Salamov A."/>
            <person name="Lipzen A."/>
            <person name="Mereny Z."/>
            <person name="Hegedus B."/>
            <person name="Baldrian P."/>
            <person name="Stursova M."/>
            <person name="Weitz H."/>
            <person name="Taylor A."/>
            <person name="Grigoriev I.V."/>
            <person name="Nagy L.G."/>
            <person name="Martin F."/>
            <person name="Kauserud H."/>
        </authorList>
    </citation>
    <scope>NUCLEOTIDE SEQUENCE</scope>
    <source>
        <strain evidence="1">CBHHK002</strain>
    </source>
</reference>
<dbReference type="Proteomes" id="UP001218218">
    <property type="component" value="Unassembled WGS sequence"/>
</dbReference>
<gene>
    <name evidence="1" type="ORF">DFH08DRAFT_1070530</name>
</gene>
<proteinExistence type="predicted"/>
<evidence type="ECO:0000313" key="1">
    <source>
        <dbReference type="EMBL" id="KAJ7367695.1"/>
    </source>
</evidence>
<protein>
    <submittedName>
        <fullName evidence="1">Uncharacterized protein</fullName>
    </submittedName>
</protein>
<sequence length="650" mass="73319">MRAQLEQMPESVSLKGAKRVKGAWTEADAPPVTREVGFRIVGLGMVPLSVELQHKVLDLILQLDAQCASNATSNPHLLLITSALQLQTQPPSTCDGFVQAMLRCSDLEASAVVNEFKLMLSYIEAAFFIEWRQKNGQRNETSYTALARVTGRRSITKDKIQTWLTAGTRLIYLAAASSMYIVPLIAACGLRTAICKTDYFDLIEKLGYYLCRPNDTPESSALSRDCGAITKELILPQMVWLKQMTSHLTETFCLRFPPNLQGETERIRFSDVDAMQRRLRAFDYNYFALPALDSCYSTLETSLLVPALPLRVWDFDFDESFLAEEVTIQTDLDLTRTPCPVNPENSERWTREQREIAASATVVTSLEDLRTKATAFHAGGVKQSESYLCIPTEIAEGKTMTIRGAGGKLIASVITNIGETLPHLPKIATTVFSAIYPGEIYPVDTTTPHEKFSYCAVHKGIWNRYSEQGTDAPEGVHPFRLVREDVSRANVTQRAPLPSREMKDEPEESALTAEFIQLLVSIVEMHMRKRMPEEYTHVRVWATRLPLNQRSDAFPFGGYVINFAACTEGHRDEFDDEYCVVLVDGEWEGGELGFFEPGFLFRLRRWNAIIFRSCEVTHFNMHMKGVRISIVLHSDKEGKKWVADKNKYSS</sequence>
<dbReference type="Gene3D" id="3.60.130.30">
    <property type="match status" value="1"/>
</dbReference>
<accession>A0AAD7AU97</accession>
<evidence type="ECO:0000313" key="2">
    <source>
        <dbReference type="Proteomes" id="UP001218218"/>
    </source>
</evidence>
<keyword evidence="2" id="KW-1185">Reference proteome</keyword>